<gene>
    <name evidence="2" type="ORF">MACH07_01500</name>
</gene>
<dbReference type="SUPFAM" id="SSF52091">
    <property type="entry name" value="SpoIIaa-like"/>
    <property type="match status" value="1"/>
</dbReference>
<name>A0AA48HFL2_9FLAO</name>
<dbReference type="InterPro" id="IPR036513">
    <property type="entry name" value="STAS_dom_sf"/>
</dbReference>
<dbReference type="RefSeq" id="WP_338195803.1">
    <property type="nucleotide sequence ID" value="NZ_AP027268.1"/>
</dbReference>
<feature type="domain" description="STAS" evidence="1">
    <location>
        <begin position="10"/>
        <end position="65"/>
    </location>
</feature>
<protein>
    <recommendedName>
        <fullName evidence="1">STAS domain-containing protein</fullName>
    </recommendedName>
</protein>
<evidence type="ECO:0000313" key="3">
    <source>
        <dbReference type="Proteomes" id="UP001330184"/>
    </source>
</evidence>
<accession>A0AA48HFL2</accession>
<evidence type="ECO:0000313" key="2">
    <source>
        <dbReference type="EMBL" id="BDW91318.1"/>
    </source>
</evidence>
<dbReference type="EMBL" id="AP027268">
    <property type="protein sequence ID" value="BDW91318.1"/>
    <property type="molecule type" value="Genomic_DNA"/>
</dbReference>
<organism evidence="2 3">
    <name type="scientific">Flagellimonas marinaquae</name>
    <dbReference type="NCBI Taxonomy" id="254955"/>
    <lineage>
        <taxon>Bacteria</taxon>
        <taxon>Pseudomonadati</taxon>
        <taxon>Bacteroidota</taxon>
        <taxon>Flavobacteriia</taxon>
        <taxon>Flavobacteriales</taxon>
        <taxon>Flavobacteriaceae</taxon>
        <taxon>Flagellimonas</taxon>
    </lineage>
</organism>
<sequence length="92" mass="10549">MALQITECRRVFSVNGRLDSTIIKIFERHMKNFIKRGTTVKLDLQRVSVIDDLASKVLIQMFANAVLLDCHFTINGWLPKKDLKQLCLKATS</sequence>
<dbReference type="AlphaFoldDB" id="A0AA48HFL2"/>
<dbReference type="Proteomes" id="UP001330184">
    <property type="component" value="Chromosome"/>
</dbReference>
<dbReference type="Pfam" id="PF01740">
    <property type="entry name" value="STAS"/>
    <property type="match status" value="1"/>
</dbReference>
<evidence type="ECO:0000259" key="1">
    <source>
        <dbReference type="Pfam" id="PF01740"/>
    </source>
</evidence>
<keyword evidence="3" id="KW-1185">Reference proteome</keyword>
<proteinExistence type="predicted"/>
<dbReference type="InterPro" id="IPR002645">
    <property type="entry name" value="STAS_dom"/>
</dbReference>
<reference evidence="2 3" key="1">
    <citation type="submission" date="2023-01" db="EMBL/GenBank/DDBJ databases">
        <title>Complete genome sequence of Muricauda aquimarina strain IFOP_LL357.</title>
        <authorList>
            <person name="Gajardo G."/>
            <person name="Ueki S."/>
            <person name="Maruyama F."/>
        </authorList>
    </citation>
    <scope>NUCLEOTIDE SEQUENCE [LARGE SCALE GENOMIC DNA]</scope>
    <source>
        <strain evidence="2 3">IFOP_LL357</strain>
    </source>
</reference>